<comment type="caution">
    <text evidence="1">The sequence shown here is derived from an EMBL/GenBank/DDBJ whole genome shotgun (WGS) entry which is preliminary data.</text>
</comment>
<evidence type="ECO:0000313" key="2">
    <source>
        <dbReference type="Proteomes" id="UP001234297"/>
    </source>
</evidence>
<organism evidence="1 2">
    <name type="scientific">Persea americana</name>
    <name type="common">Avocado</name>
    <dbReference type="NCBI Taxonomy" id="3435"/>
    <lineage>
        <taxon>Eukaryota</taxon>
        <taxon>Viridiplantae</taxon>
        <taxon>Streptophyta</taxon>
        <taxon>Embryophyta</taxon>
        <taxon>Tracheophyta</taxon>
        <taxon>Spermatophyta</taxon>
        <taxon>Magnoliopsida</taxon>
        <taxon>Magnoliidae</taxon>
        <taxon>Laurales</taxon>
        <taxon>Lauraceae</taxon>
        <taxon>Persea</taxon>
    </lineage>
</organism>
<gene>
    <name evidence="1" type="ORF">MRB53_000575</name>
</gene>
<dbReference type="Proteomes" id="UP001234297">
    <property type="component" value="Chromosome 1"/>
</dbReference>
<dbReference type="EMBL" id="CM056809">
    <property type="protein sequence ID" value="KAJ8647552.1"/>
    <property type="molecule type" value="Genomic_DNA"/>
</dbReference>
<evidence type="ECO:0000313" key="1">
    <source>
        <dbReference type="EMBL" id="KAJ8647552.1"/>
    </source>
</evidence>
<accession>A0ACC2MRM2</accession>
<keyword evidence="2" id="KW-1185">Reference proteome</keyword>
<proteinExistence type="predicted"/>
<protein>
    <submittedName>
        <fullName evidence="1">Uncharacterized protein</fullName>
    </submittedName>
</protein>
<name>A0ACC2MRM2_PERAE</name>
<sequence>MNALFNKRTRDKGFKENLSPTSFQSSGNPCMDFFFYAMHYTPLENVAELLRRAWAHDPLTTLKLICQLRRVGDAGKSDKEGFYEAVFWLHQNHPKTLALNVERFAQFGYMKDLPEILFRLLAGADGRENNSRDRRYRRREALTSERVRTGSREEEMEEARELRKNRTAEMAKGVLERYYSDSNYRFLHDKISDFFAESLKSDIGFLNSGEFKKIGLAAKWCPSLYSALLDNRQEGFPPGIRPLLL</sequence>
<reference evidence="1 2" key="1">
    <citation type="journal article" date="2022" name="Hortic Res">
        <title>A haplotype resolved chromosomal level avocado genome allows analysis of novel avocado genes.</title>
        <authorList>
            <person name="Nath O."/>
            <person name="Fletcher S.J."/>
            <person name="Hayward A."/>
            <person name="Shaw L.M."/>
            <person name="Masouleh A.K."/>
            <person name="Furtado A."/>
            <person name="Henry R.J."/>
            <person name="Mitter N."/>
        </authorList>
    </citation>
    <scope>NUCLEOTIDE SEQUENCE [LARGE SCALE GENOMIC DNA]</scope>
    <source>
        <strain evidence="2">cv. Hass</strain>
    </source>
</reference>